<keyword evidence="1" id="KW-0175">Coiled coil</keyword>
<dbReference type="InParanoid" id="A0A2P5EMM0"/>
<keyword evidence="3" id="KW-1185">Reference proteome</keyword>
<evidence type="ECO:0000313" key="2">
    <source>
        <dbReference type="EMBL" id="PON86783.1"/>
    </source>
</evidence>
<comment type="caution">
    <text evidence="2">The sequence shown here is derived from an EMBL/GenBank/DDBJ whole genome shotgun (WGS) entry which is preliminary data.</text>
</comment>
<feature type="coiled-coil region" evidence="1">
    <location>
        <begin position="37"/>
        <end position="64"/>
    </location>
</feature>
<reference evidence="3" key="1">
    <citation type="submission" date="2016-06" db="EMBL/GenBank/DDBJ databases">
        <title>Parallel loss of symbiosis genes in relatives of nitrogen-fixing non-legume Parasponia.</title>
        <authorList>
            <person name="Van Velzen R."/>
            <person name="Holmer R."/>
            <person name="Bu F."/>
            <person name="Rutten L."/>
            <person name="Van Zeijl A."/>
            <person name="Liu W."/>
            <person name="Santuari L."/>
            <person name="Cao Q."/>
            <person name="Sharma T."/>
            <person name="Shen D."/>
            <person name="Roswanjaya Y."/>
            <person name="Wardhani T."/>
            <person name="Kalhor M.S."/>
            <person name="Jansen J."/>
            <person name="Van den Hoogen J."/>
            <person name="Gungor B."/>
            <person name="Hartog M."/>
            <person name="Hontelez J."/>
            <person name="Verver J."/>
            <person name="Yang W.-C."/>
            <person name="Schijlen E."/>
            <person name="Repin R."/>
            <person name="Schilthuizen M."/>
            <person name="Schranz E."/>
            <person name="Heidstra R."/>
            <person name="Miyata K."/>
            <person name="Fedorova E."/>
            <person name="Kohlen W."/>
            <person name="Bisseling T."/>
            <person name="Smit S."/>
            <person name="Geurts R."/>
        </authorList>
    </citation>
    <scope>NUCLEOTIDE SEQUENCE [LARGE SCALE GENOMIC DNA]</scope>
    <source>
        <strain evidence="3">cv. RG33-2</strain>
    </source>
</reference>
<organism evidence="2 3">
    <name type="scientific">Trema orientale</name>
    <name type="common">Charcoal tree</name>
    <name type="synonym">Celtis orientalis</name>
    <dbReference type="NCBI Taxonomy" id="63057"/>
    <lineage>
        <taxon>Eukaryota</taxon>
        <taxon>Viridiplantae</taxon>
        <taxon>Streptophyta</taxon>
        <taxon>Embryophyta</taxon>
        <taxon>Tracheophyta</taxon>
        <taxon>Spermatophyta</taxon>
        <taxon>Magnoliopsida</taxon>
        <taxon>eudicotyledons</taxon>
        <taxon>Gunneridae</taxon>
        <taxon>Pentapetalae</taxon>
        <taxon>rosids</taxon>
        <taxon>fabids</taxon>
        <taxon>Rosales</taxon>
        <taxon>Cannabaceae</taxon>
        <taxon>Trema</taxon>
    </lineage>
</organism>
<evidence type="ECO:0000256" key="1">
    <source>
        <dbReference type="SAM" id="Coils"/>
    </source>
</evidence>
<accession>A0A2P5EMM0</accession>
<sequence>MVNNTQRIIAIEKRLGKLDKIEFKIRDLASIRDGFDAAGLQQKIEALERDMEYMLNRINNLERRGGSPSLSSSPLGDECAENFKTSVNNLQGTVNDMAENCQRVISALRHETDEINTKLNLTI</sequence>
<dbReference type="AlphaFoldDB" id="A0A2P5EMM0"/>
<gene>
    <name evidence="2" type="ORF">TorRG33x02_174320</name>
</gene>
<evidence type="ECO:0000313" key="3">
    <source>
        <dbReference type="Proteomes" id="UP000237000"/>
    </source>
</evidence>
<proteinExistence type="predicted"/>
<protein>
    <submittedName>
        <fullName evidence="2">Uncharacterized protein</fullName>
    </submittedName>
</protein>
<dbReference type="EMBL" id="JXTC01000126">
    <property type="protein sequence ID" value="PON86783.1"/>
    <property type="molecule type" value="Genomic_DNA"/>
</dbReference>
<name>A0A2P5EMM0_TREOI</name>
<dbReference type="Proteomes" id="UP000237000">
    <property type="component" value="Unassembled WGS sequence"/>
</dbReference>
<dbReference type="OrthoDB" id="10352295at2759"/>